<dbReference type="PROSITE" id="PS51257">
    <property type="entry name" value="PROKAR_LIPOPROTEIN"/>
    <property type="match status" value="1"/>
</dbReference>
<evidence type="ECO:0000259" key="2">
    <source>
        <dbReference type="Pfam" id="PF13590"/>
    </source>
</evidence>
<dbReference type="InterPro" id="IPR025411">
    <property type="entry name" value="DUF4136"/>
</dbReference>
<dbReference type="EMBL" id="CP060780">
    <property type="protein sequence ID" value="QNP44327.1"/>
    <property type="molecule type" value="Genomic_DNA"/>
</dbReference>
<accession>A0ABX6T3C9</accession>
<dbReference type="Pfam" id="PF13590">
    <property type="entry name" value="DUF4136"/>
    <property type="match status" value="1"/>
</dbReference>
<sequence>MMRKLAVLAAALALTSCATGPTIRSDFDPSVNFTKLHTYTWVFTTPPAGMNPLLFERVQASIDRSLAARGFTKAEPGDFAVAFTLGRRDRVEVTNWGGYGGFYGGWGWGRHSWGWAPVYSRVDARTVTDGTLAIDMFDTGTKHPIWHGTATQQINPRNLPDQAAIDRAIDEIIAKFPPQQ</sequence>
<name>A0ABX6T3C9_9SPHN</name>
<dbReference type="Gene3D" id="3.30.160.670">
    <property type="match status" value="1"/>
</dbReference>
<gene>
    <name evidence="3" type="ORF">H9L15_01615</name>
</gene>
<keyword evidence="1" id="KW-0732">Signal</keyword>
<organism evidence="3 4">
    <name type="scientific">Sphingomonas daechungensis</name>
    <dbReference type="NCBI Taxonomy" id="1176646"/>
    <lineage>
        <taxon>Bacteria</taxon>
        <taxon>Pseudomonadati</taxon>
        <taxon>Pseudomonadota</taxon>
        <taxon>Alphaproteobacteria</taxon>
        <taxon>Sphingomonadales</taxon>
        <taxon>Sphingomonadaceae</taxon>
        <taxon>Sphingomonas</taxon>
    </lineage>
</organism>
<feature type="chain" id="PRO_5045776604" evidence="1">
    <location>
        <begin position="21"/>
        <end position="180"/>
    </location>
</feature>
<evidence type="ECO:0000313" key="4">
    <source>
        <dbReference type="Proteomes" id="UP000516134"/>
    </source>
</evidence>
<feature type="signal peptide" evidence="1">
    <location>
        <begin position="1"/>
        <end position="20"/>
    </location>
</feature>
<dbReference type="Proteomes" id="UP000516134">
    <property type="component" value="Chromosome"/>
</dbReference>
<feature type="domain" description="DUF4136" evidence="2">
    <location>
        <begin position="24"/>
        <end position="178"/>
    </location>
</feature>
<evidence type="ECO:0000313" key="3">
    <source>
        <dbReference type="EMBL" id="QNP44327.1"/>
    </source>
</evidence>
<keyword evidence="4" id="KW-1185">Reference proteome</keyword>
<reference evidence="3 4" key="1">
    <citation type="submission" date="2020-08" db="EMBL/GenBank/DDBJ databases">
        <title>Genome sequence of Sphingomonas daechungensis KACC 18115T.</title>
        <authorList>
            <person name="Hyun D.-W."/>
            <person name="Bae J.-W."/>
        </authorList>
    </citation>
    <scope>NUCLEOTIDE SEQUENCE [LARGE SCALE GENOMIC DNA]</scope>
    <source>
        <strain evidence="3 4">KACC 18115</strain>
    </source>
</reference>
<proteinExistence type="predicted"/>
<evidence type="ECO:0000256" key="1">
    <source>
        <dbReference type="SAM" id="SignalP"/>
    </source>
</evidence>
<protein>
    <submittedName>
        <fullName evidence="3">DUF4136 domain-containing protein</fullName>
    </submittedName>
</protein>